<reference evidence="1 2" key="1">
    <citation type="submission" date="2014-01" db="EMBL/GenBank/DDBJ databases">
        <title>Plasmidome dynamics in the species complex Clostridium novyi sensu lato converts strains of independent lineages into distinctly different pathogens.</title>
        <authorList>
            <person name="Skarin H."/>
            <person name="Segerman B."/>
        </authorList>
    </citation>
    <scope>NUCLEOTIDE SEQUENCE [LARGE SCALE GENOMIC DNA]</scope>
    <source>
        <strain evidence="1 2">DC5</strain>
    </source>
</reference>
<accession>A0A0A0HZ14</accession>
<comment type="caution">
    <text evidence="1">The sequence shown here is derived from an EMBL/GenBank/DDBJ whole genome shotgun (WGS) entry which is preliminary data.</text>
</comment>
<evidence type="ECO:0000313" key="2">
    <source>
        <dbReference type="Proteomes" id="UP000030014"/>
    </source>
</evidence>
<dbReference type="EMBL" id="JDRY01000170">
    <property type="protein sequence ID" value="KGM93316.1"/>
    <property type="molecule type" value="Genomic_DNA"/>
</dbReference>
<dbReference type="Proteomes" id="UP000030014">
    <property type="component" value="Unassembled WGS sequence"/>
</dbReference>
<dbReference type="SUPFAM" id="SSF51126">
    <property type="entry name" value="Pectin lyase-like"/>
    <property type="match status" value="1"/>
</dbReference>
<dbReference type="AlphaFoldDB" id="A0A0A0HZ14"/>
<gene>
    <name evidence="1" type="ORF">Z955_15165</name>
</gene>
<dbReference type="InterPro" id="IPR011050">
    <property type="entry name" value="Pectin_lyase_fold/virulence"/>
</dbReference>
<evidence type="ECO:0000313" key="1">
    <source>
        <dbReference type="EMBL" id="KGM93316.1"/>
    </source>
</evidence>
<name>A0A0A0HZ14_CLOBO</name>
<organism evidence="1 2">
    <name type="scientific">Clostridium botulinum C/D str. DC5</name>
    <dbReference type="NCBI Taxonomy" id="1443128"/>
    <lineage>
        <taxon>Bacteria</taxon>
        <taxon>Bacillati</taxon>
        <taxon>Bacillota</taxon>
        <taxon>Clostridia</taxon>
        <taxon>Eubacteriales</taxon>
        <taxon>Clostridiaceae</taxon>
        <taxon>Clostridium</taxon>
    </lineage>
</organism>
<sequence>MANGKFAGGDGSTSDPYLIEDAFDLDKVRDNLNASYRLINDIDLNVAPFNEGEGWKSIGDYSKISDNFRFDGCNFKIKNLYVNNNCYGGLFEYIKGIVSNIIIYNFHIKSRVYTGGLASFVLENAKIINCGVKKGTINTSEGYVGGLVGQTNDKCIIQNSFTKEVDIHCPNGDFIGSFIGAGVNCNIKNCYSENNMLSYGKDQLPSDLGAFIGQAQYDIYLNQCYCSNVKVMNKNVKLKPIGFFNTGTDYKVVIENFYIDKNTINSDEADKYIFVTTEQLKNSSTFKSWGNEKLADGQPVWVLEDNEYPKLWFDKETKFLLKENKTENLFSFEDDVIVDLGKQQVIEQLYKEKGFDDVLDLNKTYKKKKMFFIEKENTNEGSISKINITDNILKILRIKI</sequence>
<dbReference type="RefSeq" id="WP_039260142.1">
    <property type="nucleotide sequence ID" value="NZ_JDRY01000170.1"/>
</dbReference>
<protein>
    <submittedName>
        <fullName evidence="1">Uncharacterized protein</fullName>
    </submittedName>
</protein>
<dbReference type="Gene3D" id="2.160.20.110">
    <property type="match status" value="1"/>
</dbReference>
<proteinExistence type="predicted"/>